<comment type="subcellular location">
    <subcellularLocation>
        <location evidence="1">Membrane</location>
    </subcellularLocation>
</comment>
<feature type="domain" description="Sushi" evidence="13">
    <location>
        <begin position="948"/>
        <end position="1009"/>
    </location>
</feature>
<dbReference type="PROSITE" id="PS50011">
    <property type="entry name" value="PROTEIN_KINASE_DOM"/>
    <property type="match status" value="1"/>
</dbReference>
<feature type="domain" description="Sushi" evidence="13">
    <location>
        <begin position="1068"/>
        <end position="1123"/>
    </location>
</feature>
<feature type="domain" description="Sushi" evidence="13">
    <location>
        <begin position="1241"/>
        <end position="1298"/>
    </location>
</feature>
<dbReference type="FunFam" id="2.10.70.10:FF:000002">
    <property type="entry name" value="CUB and Sushi multiple domains 3"/>
    <property type="match status" value="1"/>
</dbReference>
<feature type="disulfide bond" evidence="8">
    <location>
        <begin position="1096"/>
        <end position="1123"/>
    </location>
</feature>
<feature type="domain" description="Sushi" evidence="13">
    <location>
        <begin position="1299"/>
        <end position="1356"/>
    </location>
</feature>
<feature type="domain" description="Sushi" evidence="13">
    <location>
        <begin position="425"/>
        <end position="482"/>
    </location>
</feature>
<evidence type="ECO:0000256" key="2">
    <source>
        <dbReference type="ARBA" id="ARBA00022659"/>
    </source>
</evidence>
<dbReference type="SMART" id="SM00032">
    <property type="entry name" value="CCP"/>
    <property type="match status" value="15"/>
</dbReference>
<dbReference type="InParanoid" id="A0A1X7V045"/>
<sequence length="1748" mass="187186">MLALFALLFVTLLPDTLQACKVGDVYQSVDYVSNIGGRWYLNVAVPATCSGSINSYEVDFYDNSLSEDTTYRITLAVWRPINSTTYEIDSFTTKQSTYTHNNKRRRKRALIARTFSISPVVGVRKGSIIGVYLDNTNPLPVIGNKPGETDINGVPIGACVTTASSSTTILTCTGSNQVSTNVIHAEADINIVNCNTPPTVSNAMYSQLDGDIQYGARVQYNCSTGYNINGNDIISCLLNASWSSPTPSCSLVNCGNPGEPANGYTNDNVFTYQSTVQYQCNEGYQLSGDSSIECTANGNWNNTLPNCPIINCTDPGTPNNGERTGVNFYFNSTVSYSCNTGYSLTGAASITCLATGLWSSPVPSCPPVNCGDPGTPANGNKSSSVYTYSSVVSYQCISGYSISGADTLSCLSTGSWNGSVPYCYPDCIDPGDLSNGQRAGDTFNYNSVLSYTCNTGYNLTGESSITCLSNGTWSNMMPSCIIVNCSDPGTPTNGERLKRCTTKNSSYYESTVISSTGNYVLATEIECSLTLPVSSDVIAGSNEDFNMSTNESYSKVKGHSSVFKMSNNESYIKKEDIRIPFYEPANDRIKIIAQIKKSKSVLIQFDSLRLTSSLGSGQFGNVCKGQWKKPNGDTIDVAVKMLQDGASEQEKIKFLQEAAIMSQFTHDNVIKLHGVVSDDEHPMIVIEYMSKGDLDHLLQKMITKKYSTASDVWSYGCLMYEIWSIGRKPYESDSNISAMEKICSSERLPPPPGCPEAIYSLMISCWHPVASERPNFHKIMVSLLQPNKNILTIPESALSSHPQAGSLGGAINNYTVQYFGNLNSETSYDLTIAIWKPLALVGSFEKDSTTVQYYTYPTSKRRKRDTLQLPNFGPLGIRKGSVVGVYLDDSNPLRVIGQRPEWVGAIYNGVPIGACASDSPLSATILNCNESNFQQFTSIHIELYVDTVECGTPPIRNHSMLSMLDGDTEYGAQVQYTCNSGYNNTAGADTISCQLNGTWSSLPIPFCTPVNCTDPGTPTNGTRNGMDFFYNSTVSYSCNTGYNLTGAASITCNATGLWSAPLPSCPPVNCGDPGTPDGGSKSSSVYTYNSVVSFQCNSGYFLSGSVSLICLSDSSWNGSVPSCLAGCGDPGVPENGQRQSDIFSIDSAVSFTCDTGYTLTGSNSLLCLAGGSWNDTAPTCNPVNCGDPGTLTNGTRNGTVFTFNSTVLYSCDTGYTITGATSLTCLSNGLWDASVPSCDIVNCSNPGEPTNGMLQGGTFTYNSVVTYNCSVGYSLTGTTSLTCLADGTWNTSVPSCPPVNCGDPGTPTNGSSNGSVYTYNSVVSYQCISGYSISGADTLSCLSTGSWNGSVPYCYPDCTDPGDPSNGQRTGDTFNYNSVLSYTCNTGYNLTGESSITCLSNGSWINCSDPGTPTNGERFGDVFTYGAEVVYSCSEEYIHAEADVVVVDCGTPPLVLNAAYSKLDNDTQYGARVQYNCSTGYNINGNDTISCLLNASWSLPTPSCSLVDCGNPGEPANGYTNNNVFTYQSTVQYHCNEGYQLSGDSSIECTATGQWSNNIPLCIASTLSQTSTSSTVMPTTPVEDSNTSLVVIGGVIGAVLFILIILIVAILLIVLLVARSKRNSRHLNTTNLTNPIIFSDLYGTIPNQSKVIPSDDYDEVAVLKHQSVSQTASLSHSVIYAELEDLETKDENRYPIEEIYDGGNIADVVLPPPILLDVHVDDGNTEGLANSLYFIPEDAEGGATFDEN</sequence>
<dbReference type="InterPro" id="IPR001245">
    <property type="entry name" value="Ser-Thr/Tyr_kinase_cat_dom"/>
</dbReference>
<dbReference type="GO" id="GO:0016020">
    <property type="term" value="C:membrane"/>
    <property type="evidence" value="ECO:0007669"/>
    <property type="project" value="UniProtKB-SubCell"/>
</dbReference>
<feature type="domain" description="Sushi" evidence="13">
    <location>
        <begin position="310"/>
        <end position="367"/>
    </location>
</feature>
<dbReference type="Gene3D" id="1.10.510.10">
    <property type="entry name" value="Transferase(Phosphotransferase) domain 1"/>
    <property type="match status" value="1"/>
</dbReference>
<evidence type="ECO:0000256" key="11">
    <source>
        <dbReference type="SAM" id="SignalP"/>
    </source>
</evidence>
<feature type="domain" description="Sushi" evidence="13">
    <location>
        <begin position="1125"/>
        <end position="1182"/>
    </location>
</feature>
<feature type="disulfide bond" evidence="8">
    <location>
        <begin position="1038"/>
        <end position="1065"/>
    </location>
</feature>
<feature type="chain" id="PRO_5013141070" evidence="11">
    <location>
        <begin position="20"/>
        <end position="1748"/>
    </location>
</feature>
<feature type="domain" description="Sushi" evidence="13">
    <location>
        <begin position="1010"/>
        <end position="1067"/>
    </location>
</feature>
<feature type="domain" description="Sushi" evidence="13">
    <location>
        <begin position="1183"/>
        <end position="1240"/>
    </location>
</feature>
<dbReference type="GO" id="GO:0004672">
    <property type="term" value="F:protein kinase activity"/>
    <property type="evidence" value="ECO:0007669"/>
    <property type="project" value="InterPro"/>
</dbReference>
<feature type="domain" description="Protein kinase" evidence="12">
    <location>
        <begin position="608"/>
        <end position="961"/>
    </location>
</feature>
<dbReference type="PANTHER" id="PTHR46393:SF7">
    <property type="entry name" value="COMPLEMENT C2"/>
    <property type="match status" value="1"/>
</dbReference>
<keyword evidence="9" id="KW-0067">ATP-binding</keyword>
<dbReference type="PANTHER" id="PTHR46393">
    <property type="entry name" value="SUSHI DOMAIN-CONTAINING PROTEIN"/>
    <property type="match status" value="1"/>
</dbReference>
<feature type="disulfide bond" evidence="8">
    <location>
        <begin position="1211"/>
        <end position="1238"/>
    </location>
</feature>
<evidence type="ECO:0000259" key="12">
    <source>
        <dbReference type="PROSITE" id="PS50011"/>
    </source>
</evidence>
<feature type="disulfide bond" evidence="8">
    <location>
        <begin position="1535"/>
        <end position="1562"/>
    </location>
</feature>
<keyword evidence="10" id="KW-1133">Transmembrane helix</keyword>
<protein>
    <submittedName>
        <fullName evidence="14">Uncharacterized protein</fullName>
    </submittedName>
</protein>
<accession>A0A1X7V045</accession>
<evidence type="ECO:0000256" key="8">
    <source>
        <dbReference type="PROSITE-ProRule" id="PRU00302"/>
    </source>
</evidence>
<feature type="disulfide bond" evidence="8">
    <location>
        <begin position="1477"/>
        <end position="1504"/>
    </location>
</feature>
<dbReference type="FunFam" id="2.10.70.10:FF:000011">
    <property type="entry name" value="CUB and sushi domain-containing protein 3 isoform A"/>
    <property type="match status" value="5"/>
</dbReference>
<keyword evidence="7" id="KW-0325">Glycoprotein</keyword>
<comment type="caution">
    <text evidence="8">Lacks conserved residue(s) required for the propagation of feature annotation.</text>
</comment>
<feature type="domain" description="Sushi" evidence="13">
    <location>
        <begin position="1507"/>
        <end position="1564"/>
    </location>
</feature>
<feature type="domain" description="Sushi" evidence="13">
    <location>
        <begin position="192"/>
        <end position="251"/>
    </location>
</feature>
<feature type="signal peptide" evidence="11">
    <location>
        <begin position="1"/>
        <end position="19"/>
    </location>
</feature>
<dbReference type="PROSITE" id="PS00107">
    <property type="entry name" value="PROTEIN_KINASE_ATP"/>
    <property type="match status" value="1"/>
</dbReference>
<organism evidence="14">
    <name type="scientific">Amphimedon queenslandica</name>
    <name type="common">Sponge</name>
    <dbReference type="NCBI Taxonomy" id="400682"/>
    <lineage>
        <taxon>Eukaryota</taxon>
        <taxon>Metazoa</taxon>
        <taxon>Porifera</taxon>
        <taxon>Demospongiae</taxon>
        <taxon>Heteroscleromorpha</taxon>
        <taxon>Haplosclerida</taxon>
        <taxon>Niphatidae</taxon>
        <taxon>Amphimedon</taxon>
    </lineage>
</organism>
<dbReference type="Gene3D" id="2.10.70.10">
    <property type="entry name" value="Complement Module, domain 1"/>
    <property type="match status" value="16"/>
</dbReference>
<feature type="domain" description="Sushi" evidence="13">
    <location>
        <begin position="252"/>
        <end position="309"/>
    </location>
</feature>
<feature type="disulfide bond" evidence="8">
    <location>
        <begin position="1269"/>
        <end position="1296"/>
    </location>
</feature>
<feature type="domain" description="Sushi" evidence="13">
    <location>
        <begin position="1357"/>
        <end position="1414"/>
    </location>
</feature>
<dbReference type="InterPro" id="IPR000719">
    <property type="entry name" value="Prot_kinase_dom"/>
</dbReference>
<evidence type="ECO:0000256" key="9">
    <source>
        <dbReference type="PROSITE-ProRule" id="PRU10141"/>
    </source>
</evidence>
<keyword evidence="4" id="KW-0677">Repeat</keyword>
<feature type="binding site" evidence="9">
    <location>
        <position position="640"/>
    </location>
    <ligand>
        <name>ATP</name>
        <dbReference type="ChEBI" id="CHEBI:30616"/>
    </ligand>
</feature>
<dbReference type="CDD" id="cd00033">
    <property type="entry name" value="CCP"/>
    <property type="match status" value="15"/>
</dbReference>
<evidence type="ECO:0000256" key="10">
    <source>
        <dbReference type="SAM" id="Phobius"/>
    </source>
</evidence>
<feature type="disulfide bond" evidence="8">
    <location>
        <begin position="338"/>
        <end position="365"/>
    </location>
</feature>
<dbReference type="InterPro" id="IPR000436">
    <property type="entry name" value="Sushi_SCR_CCP_dom"/>
</dbReference>
<feature type="transmembrane region" description="Helical" evidence="10">
    <location>
        <begin position="1589"/>
        <end position="1618"/>
    </location>
</feature>
<evidence type="ECO:0000256" key="1">
    <source>
        <dbReference type="ARBA" id="ARBA00004370"/>
    </source>
</evidence>
<evidence type="ECO:0000259" key="13">
    <source>
        <dbReference type="PROSITE" id="PS50923"/>
    </source>
</evidence>
<dbReference type="Pfam" id="PF00084">
    <property type="entry name" value="Sushi"/>
    <property type="match status" value="15"/>
</dbReference>
<evidence type="ECO:0000256" key="4">
    <source>
        <dbReference type="ARBA" id="ARBA00022737"/>
    </source>
</evidence>
<feature type="disulfide bond" evidence="8">
    <location>
        <begin position="1327"/>
        <end position="1354"/>
    </location>
</feature>
<evidence type="ECO:0000256" key="5">
    <source>
        <dbReference type="ARBA" id="ARBA00023136"/>
    </source>
</evidence>
<dbReference type="STRING" id="400682.A0A1X7V045"/>
<evidence type="ECO:0000256" key="3">
    <source>
        <dbReference type="ARBA" id="ARBA00022729"/>
    </source>
</evidence>
<dbReference type="Pfam" id="PF07714">
    <property type="entry name" value="PK_Tyr_Ser-Thr"/>
    <property type="match status" value="2"/>
</dbReference>
<keyword evidence="6 8" id="KW-1015">Disulfide bond</keyword>
<evidence type="ECO:0000313" key="14">
    <source>
        <dbReference type="EnsemblMetazoa" id="Aqu2.1.33321_001"/>
    </source>
</evidence>
<proteinExistence type="predicted"/>
<feature type="domain" description="Sushi" evidence="13">
    <location>
        <begin position="368"/>
        <end position="423"/>
    </location>
</feature>
<feature type="disulfide bond" evidence="8">
    <location>
        <begin position="1153"/>
        <end position="1180"/>
    </location>
</feature>
<evidence type="ECO:0000256" key="6">
    <source>
        <dbReference type="ARBA" id="ARBA00023157"/>
    </source>
</evidence>
<dbReference type="PROSITE" id="PS50923">
    <property type="entry name" value="SUSHI"/>
    <property type="match status" value="15"/>
</dbReference>
<keyword evidence="3 11" id="KW-0732">Signal</keyword>
<feature type="disulfide bond" evidence="8">
    <location>
        <begin position="280"/>
        <end position="307"/>
    </location>
</feature>
<name>A0A1X7V045_AMPQE</name>
<feature type="disulfide bond" evidence="8">
    <location>
        <begin position="453"/>
        <end position="480"/>
    </location>
</feature>
<dbReference type="InterPro" id="IPR035976">
    <property type="entry name" value="Sushi/SCR/CCP_sf"/>
</dbReference>
<dbReference type="GO" id="GO:0005524">
    <property type="term" value="F:ATP binding"/>
    <property type="evidence" value="ECO:0007669"/>
    <property type="project" value="UniProtKB-UniRule"/>
</dbReference>
<dbReference type="InterPro" id="IPR017441">
    <property type="entry name" value="Protein_kinase_ATP_BS"/>
</dbReference>
<dbReference type="EnsemblMetazoa" id="Aqu2.1.33321_001">
    <property type="protein sequence ID" value="Aqu2.1.33321_001"/>
    <property type="gene ID" value="Aqu2.1.33321"/>
</dbReference>
<dbReference type="eggNOG" id="KOG4297">
    <property type="taxonomic scope" value="Eukaryota"/>
</dbReference>
<feature type="disulfide bond" evidence="8">
    <location>
        <begin position="950"/>
        <end position="993"/>
    </location>
</feature>
<evidence type="ECO:0000256" key="7">
    <source>
        <dbReference type="ARBA" id="ARBA00023180"/>
    </source>
</evidence>
<keyword evidence="2 8" id="KW-0768">Sushi</keyword>
<dbReference type="SUPFAM" id="SSF57535">
    <property type="entry name" value="Complement control module/SCR domain"/>
    <property type="match status" value="16"/>
</dbReference>
<keyword evidence="10" id="KW-0812">Transmembrane</keyword>
<dbReference type="Gene3D" id="3.30.200.20">
    <property type="entry name" value="Phosphorylase Kinase, domain 1"/>
    <property type="match status" value="1"/>
</dbReference>
<dbReference type="OrthoDB" id="5804959at2759"/>
<dbReference type="SUPFAM" id="SSF56112">
    <property type="entry name" value="Protein kinase-like (PK-like)"/>
    <property type="match status" value="1"/>
</dbReference>
<feature type="domain" description="Sushi" evidence="13">
    <location>
        <begin position="1447"/>
        <end position="1506"/>
    </location>
</feature>
<feature type="disulfide bond" evidence="8">
    <location>
        <begin position="396"/>
        <end position="423"/>
    </location>
</feature>
<keyword evidence="9" id="KW-0547">Nucleotide-binding</keyword>
<dbReference type="InterPro" id="IPR011009">
    <property type="entry name" value="Kinase-like_dom_sf"/>
</dbReference>
<feature type="disulfide bond" evidence="8">
    <location>
        <begin position="222"/>
        <end position="249"/>
    </location>
</feature>
<keyword evidence="5 10" id="KW-0472">Membrane</keyword>
<reference evidence="14" key="1">
    <citation type="submission" date="2017-05" db="UniProtKB">
        <authorList>
            <consortium name="EnsemblMetazoa"/>
        </authorList>
    </citation>
    <scope>IDENTIFICATION</scope>
</reference>